<dbReference type="AlphaFoldDB" id="A0A0F8W8U5"/>
<accession>A0A0F8W8U5</accession>
<name>A0A0F8W8U5_9ZZZZ</name>
<evidence type="ECO:0000313" key="1">
    <source>
        <dbReference type="EMBL" id="KKK53038.1"/>
    </source>
</evidence>
<sequence>MKLVFLGRHDWANVCNRVARAINRCKQEMTARVVTIEPLLVGYDEDIVLQLAADLNEACTVVAGADWIISSGDGDYEAFDQLLDQFSIVPNAVKLATRHA</sequence>
<dbReference type="EMBL" id="LAZR01066708">
    <property type="protein sequence ID" value="KKK53038.1"/>
    <property type="molecule type" value="Genomic_DNA"/>
</dbReference>
<gene>
    <name evidence="1" type="ORF">LCGC14_3098800</name>
</gene>
<comment type="caution">
    <text evidence="1">The sequence shown here is derived from an EMBL/GenBank/DDBJ whole genome shotgun (WGS) entry which is preliminary data.</text>
</comment>
<reference evidence="1" key="1">
    <citation type="journal article" date="2015" name="Nature">
        <title>Complex archaea that bridge the gap between prokaryotes and eukaryotes.</title>
        <authorList>
            <person name="Spang A."/>
            <person name="Saw J.H."/>
            <person name="Jorgensen S.L."/>
            <person name="Zaremba-Niedzwiedzka K."/>
            <person name="Martijn J."/>
            <person name="Lind A.E."/>
            <person name="van Eijk R."/>
            <person name="Schleper C."/>
            <person name="Guy L."/>
            <person name="Ettema T.J."/>
        </authorList>
    </citation>
    <scope>NUCLEOTIDE SEQUENCE</scope>
</reference>
<organism evidence="1">
    <name type="scientific">marine sediment metagenome</name>
    <dbReference type="NCBI Taxonomy" id="412755"/>
    <lineage>
        <taxon>unclassified sequences</taxon>
        <taxon>metagenomes</taxon>
        <taxon>ecological metagenomes</taxon>
    </lineage>
</organism>
<proteinExistence type="predicted"/>
<protein>
    <submittedName>
        <fullName evidence="1">Uncharacterized protein</fullName>
    </submittedName>
</protein>
<feature type="non-terminal residue" evidence="1">
    <location>
        <position position="100"/>
    </location>
</feature>